<proteinExistence type="predicted"/>
<keyword evidence="1" id="KW-0560">Oxidoreductase</keyword>
<dbReference type="GO" id="GO:0005829">
    <property type="term" value="C:cytosol"/>
    <property type="evidence" value="ECO:0007669"/>
    <property type="project" value="TreeGrafter"/>
</dbReference>
<dbReference type="Proteomes" id="UP000273252">
    <property type="component" value="Unassembled WGS sequence"/>
</dbReference>
<dbReference type="EMBL" id="QVMU01000001">
    <property type="protein sequence ID" value="RJX75685.1"/>
    <property type="molecule type" value="Genomic_DNA"/>
</dbReference>
<keyword evidence="2" id="KW-0520">NAD</keyword>
<dbReference type="Pfam" id="PF02826">
    <property type="entry name" value="2-Hacid_dh_C"/>
    <property type="match status" value="1"/>
</dbReference>
<accession>A0A3A6QSE1</accession>
<evidence type="ECO:0000259" key="3">
    <source>
        <dbReference type="Pfam" id="PF02826"/>
    </source>
</evidence>
<dbReference type="PANTHER" id="PTHR10996">
    <property type="entry name" value="2-HYDROXYACID DEHYDROGENASE-RELATED"/>
    <property type="match status" value="1"/>
</dbReference>
<name>A0A3A6QSE1_9VIBR</name>
<dbReference type="AlphaFoldDB" id="A0A3A6QSE1"/>
<dbReference type="InterPro" id="IPR050223">
    <property type="entry name" value="D-isomer_2-hydroxyacid_DH"/>
</dbReference>
<dbReference type="InterPro" id="IPR006140">
    <property type="entry name" value="D-isomer_DH_NAD-bd"/>
</dbReference>
<dbReference type="OrthoDB" id="9787219at2"/>
<feature type="domain" description="D-isomer specific 2-hydroxyacid dehydrogenase NAD-binding" evidence="3">
    <location>
        <begin position="103"/>
        <end position="273"/>
    </location>
</feature>
<dbReference type="RefSeq" id="WP_120029441.1">
    <property type="nucleotide sequence ID" value="NZ_QVMU01000001.1"/>
</dbReference>
<dbReference type="SUPFAM" id="SSF51735">
    <property type="entry name" value="NAD(P)-binding Rossmann-fold domains"/>
    <property type="match status" value="1"/>
</dbReference>
<dbReference type="GO" id="GO:0016618">
    <property type="term" value="F:hydroxypyruvate reductase [NAD(P)H] activity"/>
    <property type="evidence" value="ECO:0007669"/>
    <property type="project" value="TreeGrafter"/>
</dbReference>
<dbReference type="GO" id="GO:0051287">
    <property type="term" value="F:NAD binding"/>
    <property type="evidence" value="ECO:0007669"/>
    <property type="project" value="InterPro"/>
</dbReference>
<dbReference type="GO" id="GO:0030267">
    <property type="term" value="F:glyoxylate reductase (NADPH) activity"/>
    <property type="evidence" value="ECO:0007669"/>
    <property type="project" value="TreeGrafter"/>
</dbReference>
<dbReference type="InterPro" id="IPR036291">
    <property type="entry name" value="NAD(P)-bd_dom_sf"/>
</dbReference>
<sequence length="306" mass="34096">MKVYIHPVLNEAEKDYFLTHVSNTLELTFNDGSHQFELCKDADIAIGNFNTDWIENMGNLRTILLDSVGIDNFNGYQWKESNLVSVHNLNDFFSTPVAEEVVASLLSVYRQLPSLKQAQQQSEWVKDSVRPTKRLLAEAKVLLVGYGNIGKRIEQLLIPFGCQIATFDQAEMQQGGKQRLIETVAEHDVIISTIPANAATESIFDQALFVAMRPDATFINVGRGQVVDEVALGEKAAADTTFNACLDVTIQEPLNPASILWQLNNVHLTQHTGGGSTNENYKKIDIYISQINRLLSGQALINKIQF</sequence>
<organism evidence="4 5">
    <name type="scientific">Vibrio sinensis</name>
    <dbReference type="NCBI Taxonomy" id="2302434"/>
    <lineage>
        <taxon>Bacteria</taxon>
        <taxon>Pseudomonadati</taxon>
        <taxon>Pseudomonadota</taxon>
        <taxon>Gammaproteobacteria</taxon>
        <taxon>Vibrionales</taxon>
        <taxon>Vibrionaceae</taxon>
        <taxon>Vibrio</taxon>
    </lineage>
</organism>
<evidence type="ECO:0000256" key="1">
    <source>
        <dbReference type="ARBA" id="ARBA00023002"/>
    </source>
</evidence>
<dbReference type="SUPFAM" id="SSF52283">
    <property type="entry name" value="Formate/glycerate dehydrogenase catalytic domain-like"/>
    <property type="match status" value="1"/>
</dbReference>
<protein>
    <recommendedName>
        <fullName evidence="3">D-isomer specific 2-hydroxyacid dehydrogenase NAD-binding domain-containing protein</fullName>
    </recommendedName>
</protein>
<dbReference type="Gene3D" id="3.40.50.720">
    <property type="entry name" value="NAD(P)-binding Rossmann-like Domain"/>
    <property type="match status" value="2"/>
</dbReference>
<keyword evidence="5" id="KW-1185">Reference proteome</keyword>
<reference evidence="4 5" key="1">
    <citation type="submission" date="2018-08" db="EMBL/GenBank/DDBJ databases">
        <title>Vibrio isolated from the Eastern China Marginal Seas.</title>
        <authorList>
            <person name="Li Y."/>
        </authorList>
    </citation>
    <scope>NUCLEOTIDE SEQUENCE [LARGE SCALE GENOMIC DNA]</scope>
    <source>
        <strain evidence="4 5">BEI233</strain>
    </source>
</reference>
<evidence type="ECO:0000313" key="5">
    <source>
        <dbReference type="Proteomes" id="UP000273252"/>
    </source>
</evidence>
<comment type="caution">
    <text evidence="4">The sequence shown here is derived from an EMBL/GenBank/DDBJ whole genome shotgun (WGS) entry which is preliminary data.</text>
</comment>
<evidence type="ECO:0000313" key="4">
    <source>
        <dbReference type="EMBL" id="RJX75685.1"/>
    </source>
</evidence>
<gene>
    <name evidence="4" type="ORF">DZ860_03135</name>
</gene>
<dbReference type="PANTHER" id="PTHR10996:SF178">
    <property type="entry name" value="2-HYDROXYACID DEHYDROGENASE YGL185C-RELATED"/>
    <property type="match status" value="1"/>
</dbReference>
<evidence type="ECO:0000256" key="2">
    <source>
        <dbReference type="ARBA" id="ARBA00023027"/>
    </source>
</evidence>